<feature type="region of interest" description="Disordered" evidence="1">
    <location>
        <begin position="277"/>
        <end position="352"/>
    </location>
</feature>
<feature type="compositionally biased region" description="Basic residues" evidence="1">
    <location>
        <begin position="71"/>
        <end position="86"/>
    </location>
</feature>
<evidence type="ECO:0000256" key="1">
    <source>
        <dbReference type="SAM" id="MobiDB-lite"/>
    </source>
</evidence>
<protein>
    <submittedName>
        <fullName evidence="2">Uncharacterized protein</fullName>
    </submittedName>
</protein>
<feature type="region of interest" description="Disordered" evidence="1">
    <location>
        <begin position="175"/>
        <end position="199"/>
    </location>
</feature>
<dbReference type="AlphaFoldDB" id="A0A1G9YZY8"/>
<sequence length="482" mass="52642">MSEQPVTGGPNGADGQPGANPVSDEAPKTCVMPTGLDDTDPELTLCGRAVKPKEPGQRGPEPQFCDNPKHTPLRAHRRREKAKKLRAGGQVIAPEVLTLSKDQPVTDSTTALPVVRQRWSQVLDEREQFLTRNNAELQQLLLHAAELAEVMEDPEKAGAEIKHVRAQAALDVSTAQTRAEADRRARVEAERRTQQAETVRDEAIDELEALEASTTAQLDQARATVEATEQQAHQDVEAAHAAAATAIETAQGEAEASVTRARAEFDEALRQAQADFERDVAEAREQAQKDADQRVRRAEAEADAKVREHDADAAAARAAEEEAVERADEAVAKAEEMREQAASDRQAAVDAREELDRLRQELTSVKTRADQAEERHRADLAAAQQDAANARAQVEAMQTRMDTAIARHDTETTRLNTEIDRLHTNHNTDRTQWAGQQETVRKAFEAQIGLLNKQIGDLTTALDTARTSENAPAGGGKKGSTK</sequence>
<accession>A0A1G9YZY8</accession>
<feature type="compositionally biased region" description="Basic and acidic residues" evidence="1">
    <location>
        <begin position="179"/>
        <end position="199"/>
    </location>
</feature>
<evidence type="ECO:0000313" key="3">
    <source>
        <dbReference type="Proteomes" id="UP000199682"/>
    </source>
</evidence>
<feature type="region of interest" description="Disordered" evidence="1">
    <location>
        <begin position="1"/>
        <end position="87"/>
    </location>
</feature>
<feature type="compositionally biased region" description="Basic and acidic residues" evidence="1">
    <location>
        <begin position="277"/>
        <end position="342"/>
    </location>
</feature>
<name>A0A1G9YZY8_9PSEU</name>
<reference evidence="3" key="1">
    <citation type="submission" date="2016-10" db="EMBL/GenBank/DDBJ databases">
        <authorList>
            <person name="Varghese N."/>
            <person name="Submissions S."/>
        </authorList>
    </citation>
    <scope>NUCLEOTIDE SEQUENCE [LARGE SCALE GENOMIC DNA]</scope>
    <source>
        <strain evidence="3">DSM 44796</strain>
    </source>
</reference>
<evidence type="ECO:0000313" key="2">
    <source>
        <dbReference type="EMBL" id="SDN14497.1"/>
    </source>
</evidence>
<organism evidence="2 3">
    <name type="scientific">Lentzea albidocapillata subsp. violacea</name>
    <dbReference type="NCBI Taxonomy" id="128104"/>
    <lineage>
        <taxon>Bacteria</taxon>
        <taxon>Bacillati</taxon>
        <taxon>Actinomycetota</taxon>
        <taxon>Actinomycetes</taxon>
        <taxon>Pseudonocardiales</taxon>
        <taxon>Pseudonocardiaceae</taxon>
        <taxon>Lentzea</taxon>
    </lineage>
</organism>
<feature type="compositionally biased region" description="Gly residues" evidence="1">
    <location>
        <begin position="473"/>
        <end position="482"/>
    </location>
</feature>
<feature type="region of interest" description="Disordered" evidence="1">
    <location>
        <begin position="463"/>
        <end position="482"/>
    </location>
</feature>
<proteinExistence type="predicted"/>
<gene>
    <name evidence="2" type="ORF">SAMN04488074_13642</name>
</gene>
<dbReference type="Proteomes" id="UP000199682">
    <property type="component" value="Unassembled WGS sequence"/>
</dbReference>
<dbReference type="EMBL" id="FNET01000036">
    <property type="protein sequence ID" value="SDN14497.1"/>
    <property type="molecule type" value="Genomic_DNA"/>
</dbReference>
<dbReference type="RefSeq" id="WP_090015127.1">
    <property type="nucleotide sequence ID" value="NZ_FNET01000036.1"/>
</dbReference>